<dbReference type="Proteomes" id="UP000318821">
    <property type="component" value="Unassembled WGS sequence"/>
</dbReference>
<dbReference type="InterPro" id="IPR016024">
    <property type="entry name" value="ARM-type_fold"/>
</dbReference>
<dbReference type="PANTHER" id="PTHR21356">
    <property type="entry name" value="ARMADILLO REPEAT CONTAINING 2"/>
    <property type="match status" value="1"/>
</dbReference>
<dbReference type="PANTHER" id="PTHR21356:SF1">
    <property type="entry name" value="ARMADILLO REPEAT-CONTAINING PROTEIN 2"/>
    <property type="match status" value="1"/>
</dbReference>
<feature type="region of interest" description="Disordered" evidence="1">
    <location>
        <begin position="539"/>
        <end position="573"/>
    </location>
</feature>
<dbReference type="GO" id="GO:0044782">
    <property type="term" value="P:cilium organization"/>
    <property type="evidence" value="ECO:0007669"/>
    <property type="project" value="TreeGrafter"/>
</dbReference>
<evidence type="ECO:0000256" key="1">
    <source>
        <dbReference type="SAM" id="MobiDB-lite"/>
    </source>
</evidence>
<proteinExistence type="predicted"/>
<accession>A0A504Y3H4</accession>
<feature type="compositionally biased region" description="Polar residues" evidence="1">
    <location>
        <begin position="267"/>
        <end position="276"/>
    </location>
</feature>
<reference evidence="3" key="1">
    <citation type="submission" date="2019-02" db="EMBL/GenBank/DDBJ databases">
        <title>FDA dAtabase for Regulatory Grade micrObial Sequences (FDA-ARGOS): Supporting development and validation of Infectious Disease Dx tests.</title>
        <authorList>
            <person name="Duncan R."/>
            <person name="Fisher C."/>
            <person name="Tallon L."/>
            <person name="Sadzewicz L."/>
            <person name="Sengamalay N."/>
            <person name="Ott S."/>
            <person name="Godinez A."/>
            <person name="Nagaraj S."/>
            <person name="Vavikolanu K."/>
            <person name="Vyas G."/>
            <person name="Nadendla S."/>
            <person name="Aluvathingal J."/>
            <person name="Sichtig H."/>
        </authorList>
    </citation>
    <scope>NUCLEOTIDE SEQUENCE [LARGE SCALE GENOMIC DNA]</scope>
    <source>
        <strain evidence="3">FDAARGOS_360</strain>
    </source>
</reference>
<feature type="region of interest" description="Disordered" evidence="1">
    <location>
        <begin position="1"/>
        <end position="85"/>
    </location>
</feature>
<feature type="compositionally biased region" description="Polar residues" evidence="1">
    <location>
        <begin position="70"/>
        <end position="82"/>
    </location>
</feature>
<evidence type="ECO:0000313" key="2">
    <source>
        <dbReference type="EMBL" id="TPP55483.1"/>
    </source>
</evidence>
<feature type="compositionally biased region" description="Basic residues" evidence="1">
    <location>
        <begin position="548"/>
        <end position="565"/>
    </location>
</feature>
<feature type="compositionally biased region" description="Low complexity" evidence="1">
    <location>
        <begin position="10"/>
        <end position="27"/>
    </location>
</feature>
<evidence type="ECO:0000313" key="3">
    <source>
        <dbReference type="Proteomes" id="UP000318821"/>
    </source>
</evidence>
<gene>
    <name evidence="2" type="ORF">CGC20_10385</name>
</gene>
<name>A0A504Y3H4_LEIDO</name>
<organism evidence="2 3">
    <name type="scientific">Leishmania donovani</name>
    <dbReference type="NCBI Taxonomy" id="5661"/>
    <lineage>
        <taxon>Eukaryota</taxon>
        <taxon>Discoba</taxon>
        <taxon>Euglenozoa</taxon>
        <taxon>Kinetoplastea</taxon>
        <taxon>Metakinetoplastina</taxon>
        <taxon>Trypanosomatida</taxon>
        <taxon>Trypanosomatidae</taxon>
        <taxon>Leishmaniinae</taxon>
        <taxon>Leishmania</taxon>
    </lineage>
</organism>
<protein>
    <submittedName>
        <fullName evidence="2">Uncharacterized protein</fullName>
    </submittedName>
</protein>
<comment type="caution">
    <text evidence="2">The sequence shown here is derived from an EMBL/GenBank/DDBJ whole genome shotgun (WGS) entry which is preliminary data.</text>
</comment>
<dbReference type="EMBL" id="RHLD01000006">
    <property type="protein sequence ID" value="TPP55483.1"/>
    <property type="molecule type" value="Genomic_DNA"/>
</dbReference>
<dbReference type="Gene3D" id="1.25.10.10">
    <property type="entry name" value="Leucine-rich Repeat Variant"/>
    <property type="match status" value="2"/>
</dbReference>
<sequence>MPPKRPSGRSLGPVGSSSLTSSTRTPLHTQELLLFSSPISATPAKRSTSTNKRTGSSHAVGARQAGHSRGFSQHRQSPSSTAACKWTDRTPAEYEPLPEHYHAAPCTSSKGFSSSMAVAPRVIRLLRDARAAVQDPIRPETPLEVFAAPPSLSTGASADNHRLSRTAASFHARRPVRLESRSQRRLPAGWRLAPMAPPSSASASPFSGAALQIAGGNAAASLTAPDARDAMPSSADPPVSVSHTSPMPSAGMLEPPGRLTADKDANNEQAGQSPAASGSHGIDAQEFSQLYHVAQQAGDSRIEQAVDLLLQLKQWLVTSLHSTGKTPALDGEAVACLQTTLLHFCRYWPTGATLRQAVDYCFSRNSDIEEFDSAEGSRAAASANTTLVPLLYAQRSLLAATIMLQSFPVTALVAEPVSFEKMVRTLHIIAEAGLAEWVARETDALGALVEALRLLAGPELSAQPQAVQWVEWVLETVALCLEDAADTAATSASHGAPLGAGDLSMLRLRQRLNSSGFSSPTSRPLSGCGETDVIRGSGLVDGEAPNQLRRKQSCHVKSSSRHLHPHPVNNAPFADSISSGSPLSFIQSGGGGAAAAAFALFPPRTAPEEHVNLCDHLVCLGFLPTLQRISDHALAQCAPSNGDRAGSSTANALASLLPIIGTLYRCFAQSYPEELRGLGVLGTLTSMLNMCATDAATVEAAARTLVKLTFVDECLAEMQAGTAVIAAAAHALRSQLFRTHADTPQESSIELLVSRLCGVMARVAEDSTEQQEYLVSTSMVHLLEALTTRYVTVSGPADLELEHFSDSLPLPPSPVLQAVVWVLGIASMSPQCPLQLVRSVTPPLVRLLAVLRKTPNMQLTAVYVLMCLSNLSYFFGAFESLEPARSENDGGYASDWLPSLYSSLGLLLAHYLFEDNAEATVEATRILGNISYTNAGRDWMEANHCDEVTVLFLGHEDLRIVYNCCGVLLNLTAASPCRIVQDPELLQTMLSYTSRYTDQDRVEAELASEASSHIAQISDIVEKLLLNVHGVLKASAI</sequence>
<dbReference type="AlphaFoldDB" id="A0A504Y3H4"/>
<dbReference type="VEuPathDB" id="TriTrypDB:LdCL_330028400"/>
<feature type="region of interest" description="Disordered" evidence="1">
    <location>
        <begin position="222"/>
        <end position="280"/>
    </location>
</feature>
<dbReference type="InterPro" id="IPR038905">
    <property type="entry name" value="ARMC2"/>
</dbReference>
<dbReference type="VEuPathDB" id="TriTrypDB:LdBPK_332150.1"/>
<dbReference type="InterPro" id="IPR011989">
    <property type="entry name" value="ARM-like"/>
</dbReference>
<dbReference type="VEuPathDB" id="TriTrypDB:LDHU3_33.3120"/>
<dbReference type="FunFam" id="1.25.10.10:FF:000806">
    <property type="entry name" value="Uncharacterized protein"/>
    <property type="match status" value="1"/>
</dbReference>
<dbReference type="SUPFAM" id="SSF48371">
    <property type="entry name" value="ARM repeat"/>
    <property type="match status" value="1"/>
</dbReference>
<feature type="compositionally biased region" description="Polar residues" evidence="1">
    <location>
        <begin position="37"/>
        <end position="57"/>
    </location>
</feature>